<comment type="caution">
    <text evidence="1">The sequence shown here is derived from an EMBL/GenBank/DDBJ whole genome shotgun (WGS) entry which is preliminary data.</text>
</comment>
<evidence type="ECO:0000313" key="1">
    <source>
        <dbReference type="EMBL" id="ETO33903.1"/>
    </source>
</evidence>
<proteinExistence type="predicted"/>
<accession>X6P727</accession>
<organism evidence="1 2">
    <name type="scientific">Reticulomyxa filosa</name>
    <dbReference type="NCBI Taxonomy" id="46433"/>
    <lineage>
        <taxon>Eukaryota</taxon>
        <taxon>Sar</taxon>
        <taxon>Rhizaria</taxon>
        <taxon>Retaria</taxon>
        <taxon>Foraminifera</taxon>
        <taxon>Monothalamids</taxon>
        <taxon>Reticulomyxidae</taxon>
        <taxon>Reticulomyxa</taxon>
    </lineage>
</organism>
<dbReference type="OrthoDB" id="2430032at2759"/>
<dbReference type="EMBL" id="ASPP01003049">
    <property type="protein sequence ID" value="ETO33903.1"/>
    <property type="molecule type" value="Genomic_DNA"/>
</dbReference>
<dbReference type="PANTHER" id="PTHR22605:SF1">
    <property type="entry name" value="RZ-TYPE DOMAIN-CONTAINING PROTEIN"/>
    <property type="match status" value="1"/>
</dbReference>
<name>X6P727_RETFI</name>
<gene>
    <name evidence="1" type="ORF">RFI_03194</name>
</gene>
<dbReference type="GO" id="GO:0016887">
    <property type="term" value="F:ATP hydrolysis activity"/>
    <property type="evidence" value="ECO:0007669"/>
    <property type="project" value="InterPro"/>
</dbReference>
<dbReference type="PANTHER" id="PTHR22605">
    <property type="entry name" value="RZ-TYPE DOMAIN-CONTAINING PROTEIN"/>
    <property type="match status" value="1"/>
</dbReference>
<dbReference type="GO" id="GO:0004842">
    <property type="term" value="F:ubiquitin-protein transferase activity"/>
    <property type="evidence" value="ECO:0007669"/>
    <property type="project" value="InterPro"/>
</dbReference>
<protein>
    <submittedName>
        <fullName evidence="1">Uncharacterized protein</fullName>
    </submittedName>
</protein>
<evidence type="ECO:0000313" key="2">
    <source>
        <dbReference type="Proteomes" id="UP000023152"/>
    </source>
</evidence>
<sequence>MNRVIMHQIPPITIKALQNTVLEMMKHYRENLMLFGGQPKNEWLERELENIAYVYNQVIEKSNEFEPMKKKNFFGARDFYSLIRYQLQSPSYNLSFEGFMRNFGGISREDLLRNLGYIFYKVLGFSREEVFEKMSKFTPMDCVQRNLLDTQTNNSKLFEDNYIVSRHCMVISELEHSWQVLLENGILKYDDVFLFKSNFAHDRDSSISDYKHLNKIIDCMDTGKRVVLYNLDSIYENLYDMLNQRYQRKPSGKNYL</sequence>
<dbReference type="AlphaFoldDB" id="X6P727"/>
<reference evidence="1 2" key="1">
    <citation type="journal article" date="2013" name="Curr. Biol.">
        <title>The Genome of the Foraminiferan Reticulomyxa filosa.</title>
        <authorList>
            <person name="Glockner G."/>
            <person name="Hulsmann N."/>
            <person name="Schleicher M."/>
            <person name="Noegel A.A."/>
            <person name="Eichinger L."/>
            <person name="Gallinger C."/>
            <person name="Pawlowski J."/>
            <person name="Sierra R."/>
            <person name="Euteneuer U."/>
            <person name="Pillet L."/>
            <person name="Moustafa A."/>
            <person name="Platzer M."/>
            <person name="Groth M."/>
            <person name="Szafranski K."/>
            <person name="Schliwa M."/>
        </authorList>
    </citation>
    <scope>NUCLEOTIDE SEQUENCE [LARGE SCALE GENOMIC DNA]</scope>
</reference>
<keyword evidence="2" id="KW-1185">Reference proteome</keyword>
<dbReference type="InterPro" id="IPR031248">
    <property type="entry name" value="RNF213"/>
</dbReference>
<dbReference type="Proteomes" id="UP000023152">
    <property type="component" value="Unassembled WGS sequence"/>
</dbReference>